<dbReference type="Proteomes" id="UP000095662">
    <property type="component" value="Unassembled WGS sequence"/>
</dbReference>
<dbReference type="EMBL" id="CZBY01000015">
    <property type="protein sequence ID" value="CUQ88841.1"/>
    <property type="molecule type" value="Genomic_DNA"/>
</dbReference>
<feature type="domain" description="IrrE N-terminal-like" evidence="1">
    <location>
        <begin position="29"/>
        <end position="133"/>
    </location>
</feature>
<dbReference type="Gene3D" id="1.10.10.2910">
    <property type="match status" value="1"/>
</dbReference>
<reference evidence="2 3" key="1">
    <citation type="submission" date="2015-09" db="EMBL/GenBank/DDBJ databases">
        <authorList>
            <consortium name="Pathogen Informatics"/>
        </authorList>
    </citation>
    <scope>NUCLEOTIDE SEQUENCE [LARGE SCALE GENOMIC DNA]</scope>
    <source>
        <strain evidence="2 3">2789STDY5834928</strain>
    </source>
</reference>
<protein>
    <submittedName>
        <fullName evidence="2">Domain of uncharacterized function (DUF955)</fullName>
    </submittedName>
</protein>
<proteinExistence type="predicted"/>
<dbReference type="Pfam" id="PF06114">
    <property type="entry name" value="Peptidase_M78"/>
    <property type="match status" value="1"/>
</dbReference>
<accession>A0A174ZYH3</accession>
<dbReference type="AlphaFoldDB" id="A0A174ZYH3"/>
<sequence>MLSCFNEAVNKADELIAIYGRCSPKRLARELDIEVLERDFSKQKGAYKLILKNPFIFIKRDLCDSMKKIVLMHEIGHDRLHRDKADDSGGFAEYDIFDMCDRSMEYEANLFAAQFLISDEELYDCINCGYDIDKTAAALCTDRNLVALKVDILKKQGVKLRSQLHNNKFLAGD</sequence>
<dbReference type="OrthoDB" id="9816277at2"/>
<dbReference type="STRING" id="39492.ERS852540_01804"/>
<evidence type="ECO:0000313" key="2">
    <source>
        <dbReference type="EMBL" id="CUQ88841.1"/>
    </source>
</evidence>
<dbReference type="InterPro" id="IPR010359">
    <property type="entry name" value="IrrE_HExxH"/>
</dbReference>
<name>A0A174ZYH3_9FIRM</name>
<evidence type="ECO:0000259" key="1">
    <source>
        <dbReference type="Pfam" id="PF06114"/>
    </source>
</evidence>
<organism evidence="2 3">
    <name type="scientific">[Eubacterium] siraeum</name>
    <dbReference type="NCBI Taxonomy" id="39492"/>
    <lineage>
        <taxon>Bacteria</taxon>
        <taxon>Bacillati</taxon>
        <taxon>Bacillota</taxon>
        <taxon>Clostridia</taxon>
        <taxon>Eubacteriales</taxon>
        <taxon>Oscillospiraceae</taxon>
        <taxon>Oscillospiraceae incertae sedis</taxon>
    </lineage>
</organism>
<gene>
    <name evidence="2" type="ORF">ERS852540_01804</name>
</gene>
<evidence type="ECO:0000313" key="3">
    <source>
        <dbReference type="Proteomes" id="UP000095662"/>
    </source>
</evidence>